<dbReference type="RefSeq" id="WP_068834497.1">
    <property type="nucleotide sequence ID" value="NZ_JBHSMX010000016.1"/>
</dbReference>
<gene>
    <name evidence="1" type="ORF">ACFPP7_11175</name>
</gene>
<evidence type="ECO:0000313" key="1">
    <source>
        <dbReference type="EMBL" id="MFC5521477.1"/>
    </source>
</evidence>
<dbReference type="EMBL" id="JBHSMX010000016">
    <property type="protein sequence ID" value="MFC5521477.1"/>
    <property type="molecule type" value="Genomic_DNA"/>
</dbReference>
<evidence type="ECO:0000313" key="2">
    <source>
        <dbReference type="Proteomes" id="UP001596084"/>
    </source>
</evidence>
<dbReference type="Proteomes" id="UP001596084">
    <property type="component" value="Unassembled WGS sequence"/>
</dbReference>
<evidence type="ECO:0008006" key="3">
    <source>
        <dbReference type="Google" id="ProtNLM"/>
    </source>
</evidence>
<name>A0ABW0QCS9_9BURK</name>
<keyword evidence="2" id="KW-1185">Reference proteome</keyword>
<comment type="caution">
    <text evidence="1">The sequence shown here is derived from an EMBL/GenBank/DDBJ whole genome shotgun (WGS) entry which is preliminary data.</text>
</comment>
<organism evidence="1 2">
    <name type="scientific">Polaromonas jejuensis</name>
    <dbReference type="NCBI Taxonomy" id="457502"/>
    <lineage>
        <taxon>Bacteria</taxon>
        <taxon>Pseudomonadati</taxon>
        <taxon>Pseudomonadota</taxon>
        <taxon>Betaproteobacteria</taxon>
        <taxon>Burkholderiales</taxon>
        <taxon>Comamonadaceae</taxon>
        <taxon>Polaromonas</taxon>
    </lineage>
</organism>
<protein>
    <recommendedName>
        <fullName evidence="3">PilC beta-propeller domain-containing protein</fullName>
    </recommendedName>
</protein>
<reference evidence="2" key="1">
    <citation type="journal article" date="2019" name="Int. J. Syst. Evol. Microbiol.">
        <title>The Global Catalogue of Microorganisms (GCM) 10K type strain sequencing project: providing services to taxonomists for standard genome sequencing and annotation.</title>
        <authorList>
            <consortium name="The Broad Institute Genomics Platform"/>
            <consortium name="The Broad Institute Genome Sequencing Center for Infectious Disease"/>
            <person name="Wu L."/>
            <person name="Ma J."/>
        </authorList>
    </citation>
    <scope>NUCLEOTIDE SEQUENCE [LARGE SCALE GENOMIC DNA]</scope>
    <source>
        <strain evidence="2">CGMCC 4.7277</strain>
    </source>
</reference>
<accession>A0ABW0QCS9</accession>
<sequence>MVAKLRYQTNPVLIFSLGYDAAANDPTIQGTATMGRGVMVLDATTSNPIWQAGPAPASATFNKTVAGMSYAIPATVALYDSDGDGNIDRIYAADTGANVWRINVDDANPANWTVNQLASLGGTGANARKFLYTLDIIPADTTNNFDSLLLGSGDREHPFDKAIINRYYMIKDDHGLTATRSSPITEGTAGSITGVAGQLYDATSNLIQVGTSTQVAAAKTAFSTASGWYVILFTPGKPPTGEKVVGGSTTLAGTVYFGTNMPTAVADNACVGNLGQARLYAMSYLNGSATVDENKSGTLTTADRYFMRAGGGYPPTPVPISVVIGGKTYQGAISGTQVLTPPGPTLGRRYRTFWQRLIDKN</sequence>
<proteinExistence type="predicted"/>